<dbReference type="PANTHER" id="PTHR32046:SF12">
    <property type="entry name" value="AIG1-TYPE G DOMAIN-CONTAINING PROTEIN"/>
    <property type="match status" value="1"/>
</dbReference>
<dbReference type="Proteomes" id="UP000663833">
    <property type="component" value="Unassembled WGS sequence"/>
</dbReference>
<dbReference type="Proteomes" id="UP000663873">
    <property type="component" value="Unassembled WGS sequence"/>
</dbReference>
<dbReference type="EMBL" id="CAJNYV010003819">
    <property type="protein sequence ID" value="CAF3613461.1"/>
    <property type="molecule type" value="Genomic_DNA"/>
</dbReference>
<keyword evidence="1" id="KW-0175">Coiled coil</keyword>
<evidence type="ECO:0008006" key="9">
    <source>
        <dbReference type="Google" id="ProtNLM"/>
    </source>
</evidence>
<evidence type="ECO:0000313" key="7">
    <source>
        <dbReference type="EMBL" id="CAF4898187.1"/>
    </source>
</evidence>
<evidence type="ECO:0000313" key="3">
    <source>
        <dbReference type="EMBL" id="CAF3447313.1"/>
    </source>
</evidence>
<dbReference type="Proteomes" id="UP000663851">
    <property type="component" value="Unassembled WGS sequence"/>
</dbReference>
<dbReference type="PANTHER" id="PTHR32046">
    <property type="entry name" value="G DOMAIN-CONTAINING PROTEIN"/>
    <property type="match status" value="1"/>
</dbReference>
<evidence type="ECO:0000256" key="1">
    <source>
        <dbReference type="SAM" id="Coils"/>
    </source>
</evidence>
<evidence type="ECO:0000313" key="5">
    <source>
        <dbReference type="EMBL" id="CAF4276262.1"/>
    </source>
</evidence>
<evidence type="ECO:0000313" key="2">
    <source>
        <dbReference type="EMBL" id="CAF3271836.1"/>
    </source>
</evidence>
<reference evidence="5" key="1">
    <citation type="submission" date="2021-02" db="EMBL/GenBank/DDBJ databases">
        <authorList>
            <person name="Nowell W R."/>
        </authorList>
    </citation>
    <scope>NUCLEOTIDE SEQUENCE</scope>
</reference>
<dbReference type="Proteomes" id="UP000663838">
    <property type="component" value="Unassembled WGS sequence"/>
</dbReference>
<dbReference type="SUPFAM" id="SSF52540">
    <property type="entry name" value="P-loop containing nucleoside triphosphate hydrolases"/>
    <property type="match status" value="1"/>
</dbReference>
<dbReference type="EMBL" id="CAJOBO010000864">
    <property type="protein sequence ID" value="CAF4301980.1"/>
    <property type="molecule type" value="Genomic_DNA"/>
</dbReference>
<comment type="caution">
    <text evidence="5">The sequence shown here is derived from an EMBL/GenBank/DDBJ whole genome shotgun (WGS) entry which is preliminary data.</text>
</comment>
<dbReference type="AlphaFoldDB" id="A0A820GAU5"/>
<accession>A0A820GAU5</accession>
<dbReference type="EMBL" id="CAJNYD010002855">
    <property type="protein sequence ID" value="CAF3447313.1"/>
    <property type="molecule type" value="Genomic_DNA"/>
</dbReference>
<dbReference type="OrthoDB" id="2386367at2759"/>
<dbReference type="EMBL" id="CAJOBS010005348">
    <property type="protein sequence ID" value="CAF4898187.1"/>
    <property type="molecule type" value="Genomic_DNA"/>
</dbReference>
<proteinExistence type="predicted"/>
<gene>
    <name evidence="6" type="ORF">HFQ381_LOCUS13608</name>
    <name evidence="4" type="ORF">KIK155_LOCUS21546</name>
    <name evidence="3" type="ORF">LUA448_LOCUS21651</name>
    <name evidence="2" type="ORF">TIS948_LOCUS16374</name>
    <name evidence="7" type="ORF">TOA249_LOCUS30484</name>
    <name evidence="5" type="ORF">UJA718_LOCUS11111</name>
</gene>
<name>A0A820GAU5_9BILA</name>
<evidence type="ECO:0000313" key="6">
    <source>
        <dbReference type="EMBL" id="CAF4301980.1"/>
    </source>
</evidence>
<organism evidence="5 8">
    <name type="scientific">Rotaria socialis</name>
    <dbReference type="NCBI Taxonomy" id="392032"/>
    <lineage>
        <taxon>Eukaryota</taxon>
        <taxon>Metazoa</taxon>
        <taxon>Spiralia</taxon>
        <taxon>Gnathifera</taxon>
        <taxon>Rotifera</taxon>
        <taxon>Eurotatoria</taxon>
        <taxon>Bdelloidea</taxon>
        <taxon>Philodinida</taxon>
        <taxon>Philodinidae</taxon>
        <taxon>Rotaria</taxon>
    </lineage>
</organism>
<dbReference type="EMBL" id="CAJOBP010001342">
    <property type="protein sequence ID" value="CAF4276262.1"/>
    <property type="molecule type" value="Genomic_DNA"/>
</dbReference>
<protein>
    <recommendedName>
        <fullName evidence="9">G domain-containing protein</fullName>
    </recommendedName>
</protein>
<dbReference type="Proteomes" id="UP000663825">
    <property type="component" value="Unassembled WGS sequence"/>
</dbReference>
<feature type="coiled-coil region" evidence="1">
    <location>
        <begin position="411"/>
        <end position="488"/>
    </location>
</feature>
<evidence type="ECO:0000313" key="4">
    <source>
        <dbReference type="EMBL" id="CAF3613461.1"/>
    </source>
</evidence>
<dbReference type="InterPro" id="IPR027417">
    <property type="entry name" value="P-loop_NTPase"/>
</dbReference>
<evidence type="ECO:0000313" key="8">
    <source>
        <dbReference type="Proteomes" id="UP000663873"/>
    </source>
</evidence>
<sequence length="494" mass="56536">MSSPHIVMLVIGESGAGKSTFLNYMATYLNGGSFDEQLHFKTFKIVVPNHLFPQINYNAAGRPGQHSEMNIHETSMSQTQKCTAYNFVWNHTTYVQIIDTPGFNDTDVKKDDKNIQAILVAAEKAPFITAILITINGTISRLSTSLKSTLNQLRGSLPDRVFNNLFFIFTNCTEDSFNFDIKLIQEYNPVQSRQFLMQNSLFSRKGVTLDAILSDRKLVTKMAQNWVESEESMERLMQEIHNTASISSSVFKEMRERRNLLLVHKENLITRQKTLLETMHHLEIEKERLVKAAEDQTKNTNYTQRKTIEVTEIETKTYKSTLCSRHRYVKVCHENCQLTFEPDNNFGHFQSCWCADANKTNCKMCGCSLGNHLHAYEIPVTKNKSIDDIIQVKKAAFDRATRAIKSSVYQIHLLDSTVSQYQNELNDVKNNLLETIRQLKLICSHFNFPEELKGTVEKLRKEAATTTNNNAKQEYRTTADAIEQLIQQVQSSSA</sequence>
<dbReference type="EMBL" id="CAJNXB010002684">
    <property type="protein sequence ID" value="CAF3271836.1"/>
    <property type="molecule type" value="Genomic_DNA"/>
</dbReference>
<dbReference type="Proteomes" id="UP000663865">
    <property type="component" value="Unassembled WGS sequence"/>
</dbReference>
<dbReference type="Gene3D" id="3.40.50.300">
    <property type="entry name" value="P-loop containing nucleotide triphosphate hydrolases"/>
    <property type="match status" value="1"/>
</dbReference>
<keyword evidence="8" id="KW-1185">Reference proteome</keyword>